<name>A0A177FC74_9EURO</name>
<accession>A0A177FC74</accession>
<proteinExistence type="predicted"/>
<sequence length="1187" mass="131373">MSRNKENNPLSTAQQQQQQQRTAAIASLHRTLPSDEFFTDSLIDDSRISNSSYIPSPVKSGPVKPRRALGASKVLQIGKDSGNRTSRTSLSDYTAARTSKQLKPSPKLTRRKSPSPARTNGLSTPPHSRHDPRLTSPPPEFSSPPGGLHESYQRIADEEDLAATERDVDSEEEEIDGGDQQDTFETNLDVNPTGDGMATEQSEPAQFSQQLTPVRSPSPAHAEVQNPMDDRVESLSEPPTLDFLKNELSDRILAAKLTPHVVDRAKDRARLEKLRQSRIPINFGEKGKEDQVNGEPRRSDLASVTSRGPISFDNVLAVDANALHRTYSDTSADLDPQKRVKAFRRATRPSVAQTAPGDDDGSDTPPELRERERLVAFSKYSRKKKEDNEQSEIPRPASVPKVSAFSRAHARPRPHGTPSEVIDDQVQPDDPTVASIASTVSEPLPGTTQQPDKDRATRTFIARWRKEAAERRAVKTRDDADRSESQIDWAAVGADVALPSIEKSSTPQETPPRIVASSIHKQTSMDRMRKWENDFTGLSFQVSESPPVRTRPNLSDTLREKEIEDLAKQAVTTNRLDEIREKDPNVIVRKTSRNFSPLERKSTLPESQDNSPVVDKAQLKNMGEAVPDTPVVVYRSSSGGTDKSKSSQRSMPDSLDQLQRLARAVSTTPKPSPPAQDLSIALQDASAVPLPSSEDDLKSQSSLADHDEVHNKKKVAETPRVMGAWTDTILPDTVKTRNQTQKITKYAQTPHVNAGGWIETPLPMGERMANVQIPRIVEEETEELMNEEIPNDNPAAAHIERDTIPQTTPVIEQPEPKVEPKKEEVVLPKSALTNVLNEAKQKRLVSQDIPDAHREDTDTLNLGDATIQSFEDLLTDAADITADLTSLIKAGAEEEVLALKEKNKLTASLGLDDDNSTASEVAFIGHLTSRMERLMSNLHEARKGIARLEQKVSHTPPITLAELEQMRTLGAVEDPNQACTRCGRSHHDISHVHPSKETVTISSFMAIPIAHTTFTLPIPLLFHPRTASQDKHRNRLIGFLPGSPTWLGYLTFSVWIWYILECVLAEIYARPLYAERYVWPTRPEPEFPFVLPTMLYRWCISGILENMLIMPVVTVLGVVWRLVMAVCKIIGMWLGLWDGFVDDDKATSIMATATKSAVQAVRSLVGGPAAADPVGMEGLSMMNDEIL</sequence>
<feature type="transmembrane region" description="Helical" evidence="2">
    <location>
        <begin position="1004"/>
        <end position="1024"/>
    </location>
</feature>
<evidence type="ECO:0000256" key="2">
    <source>
        <dbReference type="SAM" id="Phobius"/>
    </source>
</evidence>
<feature type="region of interest" description="Disordered" evidence="1">
    <location>
        <begin position="45"/>
        <end position="238"/>
    </location>
</feature>
<comment type="caution">
    <text evidence="3">The sequence shown here is derived from an EMBL/GenBank/DDBJ whole genome shotgun (WGS) entry which is preliminary data.</text>
</comment>
<feature type="region of interest" description="Disordered" evidence="1">
    <location>
        <begin position="587"/>
        <end position="655"/>
    </location>
</feature>
<feature type="region of interest" description="Disordered" evidence="1">
    <location>
        <begin position="502"/>
        <end position="525"/>
    </location>
</feature>
<feature type="compositionally biased region" description="Polar residues" evidence="1">
    <location>
        <begin position="116"/>
        <end position="126"/>
    </location>
</feature>
<keyword evidence="2" id="KW-0812">Transmembrane</keyword>
<keyword evidence="2" id="KW-1133">Transmembrane helix</keyword>
<reference evidence="3 4" key="1">
    <citation type="submission" date="2016-03" db="EMBL/GenBank/DDBJ databases">
        <title>Draft genome sequence of the Fonsecaea monophora CBS 269.37.</title>
        <authorList>
            <person name="Bombassaro A."/>
            <person name="Vinicius W.A."/>
            <person name="De Hoog S."/>
            <person name="Sun J."/>
            <person name="Souza E.M."/>
            <person name="Raittz R.T."/>
            <person name="Costa F."/>
            <person name="Leao A.C."/>
            <person name="Tadra-Sfeir M.Z."/>
            <person name="Baura V."/>
            <person name="Balsanelli E."/>
            <person name="Pedrosa F.O."/>
            <person name="Moreno L.F."/>
            <person name="Steffens M.B."/>
            <person name="Xi L."/>
            <person name="Bocca A.L."/>
            <person name="Felipe M.S."/>
            <person name="Teixeira M."/>
            <person name="Telles Filho F.Q."/>
            <person name="Azevedo C.M."/>
            <person name="Gomes R."/>
            <person name="Vicente V.A."/>
        </authorList>
    </citation>
    <scope>NUCLEOTIDE SEQUENCE [LARGE SCALE GENOMIC DNA]</scope>
    <source>
        <strain evidence="3 4">CBS 269.37</strain>
    </source>
</reference>
<dbReference type="OrthoDB" id="3439035at2759"/>
<feature type="transmembrane region" description="Helical" evidence="2">
    <location>
        <begin position="1095"/>
        <end position="1123"/>
    </location>
</feature>
<feature type="region of interest" description="Disordered" evidence="1">
    <location>
        <begin position="282"/>
        <end position="305"/>
    </location>
</feature>
<dbReference type="EMBL" id="LVKK01000024">
    <property type="protein sequence ID" value="OAG41396.1"/>
    <property type="molecule type" value="Genomic_DNA"/>
</dbReference>
<feature type="compositionally biased region" description="Acidic residues" evidence="1">
    <location>
        <begin position="157"/>
        <end position="179"/>
    </location>
</feature>
<feature type="region of interest" description="Disordered" evidence="1">
    <location>
        <begin position="344"/>
        <end position="456"/>
    </location>
</feature>
<dbReference type="AlphaFoldDB" id="A0A177FC74"/>
<feature type="region of interest" description="Disordered" evidence="1">
    <location>
        <begin position="1"/>
        <end position="28"/>
    </location>
</feature>
<keyword evidence="2" id="KW-0472">Membrane</keyword>
<gene>
    <name evidence="3" type="ORF">AYO21_04338</name>
</gene>
<evidence type="ECO:0000313" key="4">
    <source>
        <dbReference type="Proteomes" id="UP000077002"/>
    </source>
</evidence>
<feature type="compositionally biased region" description="Polar residues" evidence="1">
    <location>
        <begin position="83"/>
        <end position="102"/>
    </location>
</feature>
<evidence type="ECO:0000313" key="3">
    <source>
        <dbReference type="EMBL" id="OAG41396.1"/>
    </source>
</evidence>
<feature type="compositionally biased region" description="Basic and acidic residues" evidence="1">
    <location>
        <begin position="704"/>
        <end position="717"/>
    </location>
</feature>
<dbReference type="GeneID" id="34599508"/>
<feature type="compositionally biased region" description="Polar residues" evidence="1">
    <location>
        <begin position="199"/>
        <end position="215"/>
    </location>
</feature>
<evidence type="ECO:0000256" key="1">
    <source>
        <dbReference type="SAM" id="MobiDB-lite"/>
    </source>
</evidence>
<feature type="region of interest" description="Disordered" evidence="1">
    <location>
        <begin position="687"/>
        <end position="717"/>
    </location>
</feature>
<feature type="compositionally biased region" description="Polar residues" evidence="1">
    <location>
        <begin position="435"/>
        <end position="450"/>
    </location>
</feature>
<feature type="transmembrane region" description="Helical" evidence="2">
    <location>
        <begin position="1036"/>
        <end position="1060"/>
    </location>
</feature>
<dbReference type="Proteomes" id="UP000077002">
    <property type="component" value="Unassembled WGS sequence"/>
</dbReference>
<protein>
    <submittedName>
        <fullName evidence="3">Uncharacterized protein</fullName>
    </submittedName>
</protein>
<keyword evidence="4" id="KW-1185">Reference proteome</keyword>
<dbReference type="RefSeq" id="XP_022513348.1">
    <property type="nucleotide sequence ID" value="XM_022654311.1"/>
</dbReference>
<feature type="compositionally biased region" description="Basic and acidic residues" evidence="1">
    <location>
        <begin position="285"/>
        <end position="300"/>
    </location>
</feature>
<organism evidence="3 4">
    <name type="scientific">Fonsecaea monophora</name>
    <dbReference type="NCBI Taxonomy" id="254056"/>
    <lineage>
        <taxon>Eukaryota</taxon>
        <taxon>Fungi</taxon>
        <taxon>Dikarya</taxon>
        <taxon>Ascomycota</taxon>
        <taxon>Pezizomycotina</taxon>
        <taxon>Eurotiomycetes</taxon>
        <taxon>Chaetothyriomycetidae</taxon>
        <taxon>Chaetothyriales</taxon>
        <taxon>Herpotrichiellaceae</taxon>
        <taxon>Fonsecaea</taxon>
    </lineage>
</organism>